<evidence type="ECO:0000256" key="4">
    <source>
        <dbReference type="ARBA" id="ARBA00023242"/>
    </source>
</evidence>
<organism evidence="7 8">
    <name type="scientific">Ranitomeya imitator</name>
    <name type="common">mimic poison frog</name>
    <dbReference type="NCBI Taxonomy" id="111125"/>
    <lineage>
        <taxon>Eukaryota</taxon>
        <taxon>Metazoa</taxon>
        <taxon>Chordata</taxon>
        <taxon>Craniata</taxon>
        <taxon>Vertebrata</taxon>
        <taxon>Euteleostomi</taxon>
        <taxon>Amphibia</taxon>
        <taxon>Batrachia</taxon>
        <taxon>Anura</taxon>
        <taxon>Neobatrachia</taxon>
        <taxon>Hyloidea</taxon>
        <taxon>Dendrobatidae</taxon>
        <taxon>Dendrobatinae</taxon>
        <taxon>Ranitomeya</taxon>
    </lineage>
</organism>
<dbReference type="PANTHER" id="PTHR16073:SF9">
    <property type="entry name" value="DEVELOPMENTAL PLURIPOTENCY-ASSOCIATED PROTEIN 2_4 C-TERMINAL DOMAIN-CONTAINING PROTEIN"/>
    <property type="match status" value="1"/>
</dbReference>
<name>A0ABN9LBT3_9NEOB</name>
<dbReference type="EMBL" id="CAUEEQ010014258">
    <property type="protein sequence ID" value="CAJ0938335.1"/>
    <property type="molecule type" value="Genomic_DNA"/>
</dbReference>
<reference evidence="7" key="1">
    <citation type="submission" date="2023-07" db="EMBL/GenBank/DDBJ databases">
        <authorList>
            <person name="Stuckert A."/>
        </authorList>
    </citation>
    <scope>NUCLEOTIDE SEQUENCE</scope>
</reference>
<dbReference type="Proteomes" id="UP001176940">
    <property type="component" value="Unassembled WGS sequence"/>
</dbReference>
<sequence>MGFPSCLAGGRGWCVIHGQELTIALWYQLSLRCGRACVTLRGSYVPLHLAPSSTPTPPGLTDNLICEECMSRDQEKDDRLKQKSELQDKSCPDLSLQKSGAVRASRSRNKSGRFQPQEDPEYARRVDELLNQMALDM</sequence>
<comment type="subcellular location">
    <subcellularLocation>
        <location evidence="1">Nucleus</location>
    </subcellularLocation>
</comment>
<dbReference type="Pfam" id="PF14047">
    <property type="entry name" value="DCR"/>
    <property type="match status" value="1"/>
</dbReference>
<keyword evidence="2" id="KW-0805">Transcription regulation</keyword>
<dbReference type="InterPro" id="IPR039590">
    <property type="entry name" value="Dppa2/4"/>
</dbReference>
<proteinExistence type="predicted"/>
<accession>A0ABN9LBT3</accession>
<evidence type="ECO:0000256" key="5">
    <source>
        <dbReference type="SAM" id="MobiDB-lite"/>
    </source>
</evidence>
<protein>
    <recommendedName>
        <fullName evidence="6">Developmental pluripotency-associated protein 2/4 C-terminal domain-containing protein</fullName>
    </recommendedName>
</protein>
<evidence type="ECO:0000256" key="2">
    <source>
        <dbReference type="ARBA" id="ARBA00023015"/>
    </source>
</evidence>
<dbReference type="PANTHER" id="PTHR16073">
    <property type="entry name" value="DCR DOMAIN-CONTAINING PROTEIN"/>
    <property type="match status" value="1"/>
</dbReference>
<evidence type="ECO:0000256" key="3">
    <source>
        <dbReference type="ARBA" id="ARBA00023163"/>
    </source>
</evidence>
<dbReference type="InterPro" id="IPR025891">
    <property type="entry name" value="Dppa2/4_C_dom"/>
</dbReference>
<evidence type="ECO:0000259" key="6">
    <source>
        <dbReference type="Pfam" id="PF14047"/>
    </source>
</evidence>
<feature type="compositionally biased region" description="Basic and acidic residues" evidence="5">
    <location>
        <begin position="76"/>
        <end position="91"/>
    </location>
</feature>
<keyword evidence="8" id="KW-1185">Reference proteome</keyword>
<evidence type="ECO:0000313" key="7">
    <source>
        <dbReference type="EMBL" id="CAJ0938335.1"/>
    </source>
</evidence>
<feature type="region of interest" description="Disordered" evidence="5">
    <location>
        <begin position="76"/>
        <end position="124"/>
    </location>
</feature>
<gene>
    <name evidence="7" type="ORF">RIMI_LOCUS7500929</name>
</gene>
<evidence type="ECO:0000256" key="1">
    <source>
        <dbReference type="ARBA" id="ARBA00004123"/>
    </source>
</evidence>
<evidence type="ECO:0000313" key="8">
    <source>
        <dbReference type="Proteomes" id="UP001176940"/>
    </source>
</evidence>
<comment type="caution">
    <text evidence="7">The sequence shown here is derived from an EMBL/GenBank/DDBJ whole genome shotgun (WGS) entry which is preliminary data.</text>
</comment>
<keyword evidence="3" id="KW-0804">Transcription</keyword>
<feature type="domain" description="Developmental pluripotency-associated protein 2/4 C-terminal" evidence="6">
    <location>
        <begin position="11"/>
        <end position="72"/>
    </location>
</feature>
<keyword evidence="4" id="KW-0539">Nucleus</keyword>